<dbReference type="Proteomes" id="UP001597262">
    <property type="component" value="Unassembled WGS sequence"/>
</dbReference>
<reference evidence="2" key="1">
    <citation type="journal article" date="2019" name="Int. J. Syst. Evol. Microbiol.">
        <title>The Global Catalogue of Microorganisms (GCM) 10K type strain sequencing project: providing services to taxonomists for standard genome sequencing and annotation.</title>
        <authorList>
            <consortium name="The Broad Institute Genomics Platform"/>
            <consortium name="The Broad Institute Genome Sequencing Center for Infectious Disease"/>
            <person name="Wu L."/>
            <person name="Ma J."/>
        </authorList>
    </citation>
    <scope>NUCLEOTIDE SEQUENCE [LARGE SCALE GENOMIC DNA]</scope>
    <source>
        <strain evidence="2">CCUG 59189</strain>
    </source>
</reference>
<comment type="caution">
    <text evidence="1">The sequence shown here is derived from an EMBL/GenBank/DDBJ whole genome shotgun (WGS) entry which is preliminary data.</text>
</comment>
<protein>
    <submittedName>
        <fullName evidence="1">Zinc ribbon domain-containing protein</fullName>
    </submittedName>
</protein>
<organism evidence="1 2">
    <name type="scientific">Paenibacillus puldeungensis</name>
    <dbReference type="NCBI Taxonomy" id="696536"/>
    <lineage>
        <taxon>Bacteria</taxon>
        <taxon>Bacillati</taxon>
        <taxon>Bacillota</taxon>
        <taxon>Bacilli</taxon>
        <taxon>Bacillales</taxon>
        <taxon>Paenibacillaceae</taxon>
        <taxon>Paenibacillus</taxon>
    </lineage>
</organism>
<dbReference type="Pfam" id="PF09855">
    <property type="entry name" value="Zn_ribbon_13"/>
    <property type="match status" value="1"/>
</dbReference>
<dbReference type="RefSeq" id="WP_379320453.1">
    <property type="nucleotide sequence ID" value="NZ_JBHTLM010000013.1"/>
</dbReference>
<accession>A0ABW3S0G3</accession>
<proteinExistence type="predicted"/>
<gene>
    <name evidence="1" type="ORF">ACFQ3W_17090</name>
</gene>
<evidence type="ECO:0000313" key="1">
    <source>
        <dbReference type="EMBL" id="MFD1178007.1"/>
    </source>
</evidence>
<evidence type="ECO:0000313" key="2">
    <source>
        <dbReference type="Proteomes" id="UP001597262"/>
    </source>
</evidence>
<sequence>MIQCPWCTKEVEIIDNICPECKHEVLIDEQGDILFEDSPETEEEVPYSEVNLEEVIKERFKCVKCGHRKCDVDEVAMTGTGLSKIFDVQYNHFLFVSCHHCGYVEVYNPSILANKNSGTLSTVLDILFGR</sequence>
<name>A0ABW3S0G3_9BACL</name>
<keyword evidence="2" id="KW-1185">Reference proteome</keyword>
<dbReference type="EMBL" id="JBHTLM010000013">
    <property type="protein sequence ID" value="MFD1178007.1"/>
    <property type="molecule type" value="Genomic_DNA"/>
</dbReference>
<dbReference type="InterPro" id="IPR018652">
    <property type="entry name" value="DUF2082_NA-bd_Znr"/>
</dbReference>